<organism evidence="3 4">
    <name type="scientific">Flavobacterium cerinum</name>
    <dbReference type="NCBI Taxonomy" id="2502784"/>
    <lineage>
        <taxon>Bacteria</taxon>
        <taxon>Pseudomonadati</taxon>
        <taxon>Bacteroidota</taxon>
        <taxon>Flavobacteriia</taxon>
        <taxon>Flavobacteriales</taxon>
        <taxon>Flavobacteriaceae</taxon>
        <taxon>Flavobacterium</taxon>
    </lineage>
</organism>
<keyword evidence="4" id="KW-1185">Reference proteome</keyword>
<dbReference type="SUPFAM" id="SSF52266">
    <property type="entry name" value="SGNH hydrolase"/>
    <property type="match status" value="1"/>
</dbReference>
<evidence type="ECO:0000256" key="1">
    <source>
        <dbReference type="ARBA" id="ARBA00022729"/>
    </source>
</evidence>
<dbReference type="Pfam" id="PF18962">
    <property type="entry name" value="Por_Secre_tail"/>
    <property type="match status" value="1"/>
</dbReference>
<reference evidence="3" key="1">
    <citation type="submission" date="2022-07" db="EMBL/GenBank/DDBJ databases">
        <title>Isolation, identification, and degradation of a PFOSA degrading strain from sewage treatment plant.</title>
        <authorList>
            <person name="Zhang L."/>
            <person name="Huo Y."/>
        </authorList>
    </citation>
    <scope>NUCLEOTIDE SEQUENCE</scope>
    <source>
        <strain evidence="3">C1</strain>
    </source>
</reference>
<dbReference type="SUPFAM" id="SSF49299">
    <property type="entry name" value="PKD domain"/>
    <property type="match status" value="1"/>
</dbReference>
<dbReference type="SMART" id="SM00089">
    <property type="entry name" value="PKD"/>
    <property type="match status" value="1"/>
</dbReference>
<dbReference type="PROSITE" id="PS50093">
    <property type="entry name" value="PKD"/>
    <property type="match status" value="1"/>
</dbReference>
<dbReference type="InterPro" id="IPR013783">
    <property type="entry name" value="Ig-like_fold"/>
</dbReference>
<dbReference type="Proteomes" id="UP001059844">
    <property type="component" value="Chromosome"/>
</dbReference>
<dbReference type="InterPro" id="IPR035986">
    <property type="entry name" value="PKD_dom_sf"/>
</dbReference>
<dbReference type="NCBIfam" id="TIGR04183">
    <property type="entry name" value="Por_Secre_tail"/>
    <property type="match status" value="1"/>
</dbReference>
<dbReference type="InterPro" id="IPR036514">
    <property type="entry name" value="SGNH_hydro_sf"/>
</dbReference>
<dbReference type="InterPro" id="IPR022409">
    <property type="entry name" value="PKD/Chitinase_dom"/>
</dbReference>
<dbReference type="Pfam" id="PF18911">
    <property type="entry name" value="PKD_4"/>
    <property type="match status" value="1"/>
</dbReference>
<protein>
    <submittedName>
        <fullName evidence="3">PKD domain-containing protein</fullName>
    </submittedName>
</protein>
<sequence>MKLRYLLVINMLFVAFGYAQTSKKVYFIGNSYTEYNNLPELVQKIALSTNDYIDYQSYTPGGSRFQQHASNPVVLNKIAEGNWDYVVLQEQSQLPSFSQQQVAAQVYPYAQQLVNAIKQANPCGSAIFYMTWGRKFGDQPNCNNGLTQVCTYEGMDDALYNSYMQMAANNKSLVSPVGRVWRALREQNPDMELYVADESHPSYIGSVAAAFTFYTVIFKKDPTLSTFVGNLSPTDASTIKAVVKSIVWDHPETWYMGIHDNPTDFKFELLQNGAYQFTSLNPTATTFLWNFGDGTTSTLPDPTHTFQSNGNYTVTLTTNACNTNTTKSQTVEITSLSNTGFNVKDVRIYPNPTSDFVYLTTDPSDVITLYDVVGKTINAPVSFTNENVQLDIKNLTSGIYFVHIQRGTEKQIHKLLKK</sequence>
<evidence type="ECO:0000259" key="2">
    <source>
        <dbReference type="PROSITE" id="PS50093"/>
    </source>
</evidence>
<proteinExistence type="predicted"/>
<dbReference type="Gene3D" id="2.60.40.10">
    <property type="entry name" value="Immunoglobulins"/>
    <property type="match status" value="1"/>
</dbReference>
<dbReference type="EMBL" id="CP101751">
    <property type="protein sequence ID" value="UUC43912.1"/>
    <property type="molecule type" value="Genomic_DNA"/>
</dbReference>
<name>A0ABY5IP06_9FLAO</name>
<dbReference type="InterPro" id="IPR000601">
    <property type="entry name" value="PKD_dom"/>
</dbReference>
<gene>
    <name evidence="3" type="ORF">NOX80_09725</name>
</gene>
<dbReference type="CDD" id="cd00146">
    <property type="entry name" value="PKD"/>
    <property type="match status" value="1"/>
</dbReference>
<accession>A0ABY5IP06</accession>
<evidence type="ECO:0000313" key="4">
    <source>
        <dbReference type="Proteomes" id="UP001059844"/>
    </source>
</evidence>
<dbReference type="RefSeq" id="WP_256549581.1">
    <property type="nucleotide sequence ID" value="NZ_CP101751.1"/>
</dbReference>
<dbReference type="InterPro" id="IPR026444">
    <property type="entry name" value="Secre_tail"/>
</dbReference>
<keyword evidence="1" id="KW-0732">Signal</keyword>
<dbReference type="Gene3D" id="3.40.50.1110">
    <property type="entry name" value="SGNH hydrolase"/>
    <property type="match status" value="1"/>
</dbReference>
<evidence type="ECO:0000313" key="3">
    <source>
        <dbReference type="EMBL" id="UUC43912.1"/>
    </source>
</evidence>
<feature type="domain" description="PKD" evidence="2">
    <location>
        <begin position="281"/>
        <end position="334"/>
    </location>
</feature>